<feature type="domain" description="Clp R" evidence="7">
    <location>
        <begin position="93"/>
        <end position="244"/>
    </location>
</feature>
<dbReference type="Pfam" id="PF00004">
    <property type="entry name" value="AAA"/>
    <property type="match status" value="1"/>
</dbReference>
<dbReference type="CDD" id="cd00009">
    <property type="entry name" value="AAA"/>
    <property type="match status" value="1"/>
</dbReference>
<dbReference type="EMBL" id="NKQK01000023">
    <property type="protein sequence ID" value="PSR95984.1"/>
    <property type="molecule type" value="Genomic_DNA"/>
</dbReference>
<dbReference type="GO" id="GO:0016887">
    <property type="term" value="F:ATP hydrolysis activity"/>
    <property type="evidence" value="ECO:0007669"/>
    <property type="project" value="InterPro"/>
</dbReference>
<dbReference type="STRING" id="1590841.A0A2R6PSC2"/>
<evidence type="ECO:0000313" key="9">
    <source>
        <dbReference type="Proteomes" id="UP000241394"/>
    </source>
</evidence>
<evidence type="ECO:0000256" key="4">
    <source>
        <dbReference type="ARBA" id="ARBA00023186"/>
    </source>
</evidence>
<dbReference type="PROSITE" id="PS00870">
    <property type="entry name" value="CLPAB_1"/>
    <property type="match status" value="1"/>
</dbReference>
<dbReference type="GO" id="GO:0005524">
    <property type="term" value="F:ATP binding"/>
    <property type="evidence" value="ECO:0007669"/>
    <property type="project" value="UniProtKB-KW"/>
</dbReference>
<dbReference type="InterPro" id="IPR027417">
    <property type="entry name" value="P-loop_NTPase"/>
</dbReference>
<reference evidence="8 9" key="1">
    <citation type="submission" date="2017-07" db="EMBL/GenBank/DDBJ databases">
        <title>An improved, manually edited Actinidia chinensis var. chinensis (kiwifruit) genome highlights the challenges associated with draft genomes and gene prediction in plants.</title>
        <authorList>
            <person name="Pilkington S."/>
            <person name="Crowhurst R."/>
            <person name="Hilario E."/>
            <person name="Nardozza S."/>
            <person name="Fraser L."/>
            <person name="Peng Y."/>
            <person name="Gunaseelan K."/>
            <person name="Simpson R."/>
            <person name="Tahir J."/>
            <person name="Deroles S."/>
            <person name="Templeton K."/>
            <person name="Luo Z."/>
            <person name="Davy M."/>
            <person name="Cheng C."/>
            <person name="Mcneilage M."/>
            <person name="Scaglione D."/>
            <person name="Liu Y."/>
            <person name="Zhang Q."/>
            <person name="Datson P."/>
            <person name="De Silva N."/>
            <person name="Gardiner S."/>
            <person name="Bassett H."/>
            <person name="Chagne D."/>
            <person name="Mccallum J."/>
            <person name="Dzierzon H."/>
            <person name="Deng C."/>
            <person name="Wang Y.-Y."/>
            <person name="Barron N."/>
            <person name="Manako K."/>
            <person name="Bowen J."/>
            <person name="Foster T."/>
            <person name="Erridge Z."/>
            <person name="Tiffin H."/>
            <person name="Waite C."/>
            <person name="Davies K."/>
            <person name="Grierson E."/>
            <person name="Laing W."/>
            <person name="Kirk R."/>
            <person name="Chen X."/>
            <person name="Wood M."/>
            <person name="Montefiori M."/>
            <person name="Brummell D."/>
            <person name="Schwinn K."/>
            <person name="Catanach A."/>
            <person name="Fullerton C."/>
            <person name="Li D."/>
            <person name="Meiyalaghan S."/>
            <person name="Nieuwenhuizen N."/>
            <person name="Read N."/>
            <person name="Prakash R."/>
            <person name="Hunter D."/>
            <person name="Zhang H."/>
            <person name="Mckenzie M."/>
            <person name="Knabel M."/>
            <person name="Harris A."/>
            <person name="Allan A."/>
            <person name="Chen A."/>
            <person name="Janssen B."/>
            <person name="Plunkett B."/>
            <person name="Dwamena C."/>
            <person name="Voogd C."/>
            <person name="Leif D."/>
            <person name="Lafferty D."/>
            <person name="Souleyre E."/>
            <person name="Varkonyi-Gasic E."/>
            <person name="Gambi F."/>
            <person name="Hanley J."/>
            <person name="Yao J.-L."/>
            <person name="Cheung J."/>
            <person name="David K."/>
            <person name="Warren B."/>
            <person name="Marsh K."/>
            <person name="Snowden K."/>
            <person name="Lin-Wang K."/>
            <person name="Brian L."/>
            <person name="Martinez-Sanchez M."/>
            <person name="Wang M."/>
            <person name="Ileperuma N."/>
            <person name="Macnee N."/>
            <person name="Campin R."/>
            <person name="Mcatee P."/>
            <person name="Drummond R."/>
            <person name="Espley R."/>
            <person name="Ireland H."/>
            <person name="Wu R."/>
            <person name="Atkinson R."/>
            <person name="Karunairetnam S."/>
            <person name="Bulley S."/>
            <person name="Chunkath S."/>
            <person name="Hanley Z."/>
            <person name="Storey R."/>
            <person name="Thrimawithana A."/>
            <person name="Thomson S."/>
            <person name="David C."/>
            <person name="Testolin R."/>
        </authorList>
    </citation>
    <scope>NUCLEOTIDE SEQUENCE [LARGE SCALE GENOMIC DNA]</scope>
    <source>
        <strain evidence="9">cv. Red5</strain>
        <tissue evidence="8">Young leaf</tissue>
    </source>
</reference>
<dbReference type="SMART" id="SM00382">
    <property type="entry name" value="AAA"/>
    <property type="match status" value="1"/>
</dbReference>
<dbReference type="AlphaFoldDB" id="A0A2R6PSC2"/>
<dbReference type="SUPFAM" id="SSF52540">
    <property type="entry name" value="P-loop containing nucleoside triphosphate hydrolases"/>
    <property type="match status" value="1"/>
</dbReference>
<dbReference type="InterPro" id="IPR003593">
    <property type="entry name" value="AAA+_ATPase"/>
</dbReference>
<name>A0A2R6PSC2_ACTCC</name>
<dbReference type="Proteomes" id="UP000241394">
    <property type="component" value="Chromosome LG23"/>
</dbReference>
<reference evidence="9" key="2">
    <citation type="journal article" date="2018" name="BMC Genomics">
        <title>A manually annotated Actinidia chinensis var. chinensis (kiwifruit) genome highlights the challenges associated with draft genomes and gene prediction in plants.</title>
        <authorList>
            <person name="Pilkington S.M."/>
            <person name="Crowhurst R."/>
            <person name="Hilario E."/>
            <person name="Nardozza S."/>
            <person name="Fraser L."/>
            <person name="Peng Y."/>
            <person name="Gunaseelan K."/>
            <person name="Simpson R."/>
            <person name="Tahir J."/>
            <person name="Deroles S.C."/>
            <person name="Templeton K."/>
            <person name="Luo Z."/>
            <person name="Davy M."/>
            <person name="Cheng C."/>
            <person name="McNeilage M."/>
            <person name="Scaglione D."/>
            <person name="Liu Y."/>
            <person name="Zhang Q."/>
            <person name="Datson P."/>
            <person name="De Silva N."/>
            <person name="Gardiner S.E."/>
            <person name="Bassett H."/>
            <person name="Chagne D."/>
            <person name="McCallum J."/>
            <person name="Dzierzon H."/>
            <person name="Deng C."/>
            <person name="Wang Y.Y."/>
            <person name="Barron L."/>
            <person name="Manako K."/>
            <person name="Bowen J."/>
            <person name="Foster T.M."/>
            <person name="Erridge Z.A."/>
            <person name="Tiffin H."/>
            <person name="Waite C.N."/>
            <person name="Davies K.M."/>
            <person name="Grierson E.P."/>
            <person name="Laing W.A."/>
            <person name="Kirk R."/>
            <person name="Chen X."/>
            <person name="Wood M."/>
            <person name="Montefiori M."/>
            <person name="Brummell D.A."/>
            <person name="Schwinn K.E."/>
            <person name="Catanach A."/>
            <person name="Fullerton C."/>
            <person name="Li D."/>
            <person name="Meiyalaghan S."/>
            <person name="Nieuwenhuizen N."/>
            <person name="Read N."/>
            <person name="Prakash R."/>
            <person name="Hunter D."/>
            <person name="Zhang H."/>
            <person name="McKenzie M."/>
            <person name="Knabel M."/>
            <person name="Harris A."/>
            <person name="Allan A.C."/>
            <person name="Gleave A."/>
            <person name="Chen A."/>
            <person name="Janssen B.J."/>
            <person name="Plunkett B."/>
            <person name="Ampomah-Dwamena C."/>
            <person name="Voogd C."/>
            <person name="Leif D."/>
            <person name="Lafferty D."/>
            <person name="Souleyre E.J.F."/>
            <person name="Varkonyi-Gasic E."/>
            <person name="Gambi F."/>
            <person name="Hanley J."/>
            <person name="Yao J.L."/>
            <person name="Cheung J."/>
            <person name="David K.M."/>
            <person name="Warren B."/>
            <person name="Marsh K."/>
            <person name="Snowden K.C."/>
            <person name="Lin-Wang K."/>
            <person name="Brian L."/>
            <person name="Martinez-Sanchez M."/>
            <person name="Wang M."/>
            <person name="Ileperuma N."/>
            <person name="Macnee N."/>
            <person name="Campin R."/>
            <person name="McAtee P."/>
            <person name="Drummond R.S.M."/>
            <person name="Espley R.V."/>
            <person name="Ireland H.S."/>
            <person name="Wu R."/>
            <person name="Atkinson R.G."/>
            <person name="Karunairetnam S."/>
            <person name="Bulley S."/>
            <person name="Chunkath S."/>
            <person name="Hanley Z."/>
            <person name="Storey R."/>
            <person name="Thrimawithana A.H."/>
            <person name="Thomson S."/>
            <person name="David C."/>
            <person name="Testolin R."/>
            <person name="Huang H."/>
            <person name="Hellens R.P."/>
            <person name="Schaffer R.J."/>
        </authorList>
    </citation>
    <scope>NUCLEOTIDE SEQUENCE [LARGE SCALE GENOMIC DNA]</scope>
    <source>
        <strain evidence="9">cv. Red5</strain>
    </source>
</reference>
<comment type="caution">
    <text evidence="8">The sequence shown here is derived from an EMBL/GenBank/DDBJ whole genome shotgun (WGS) entry which is preliminary data.</text>
</comment>
<dbReference type="InterPro" id="IPR036628">
    <property type="entry name" value="Clp_N_dom_sf"/>
</dbReference>
<organism evidence="8 9">
    <name type="scientific">Actinidia chinensis var. chinensis</name>
    <name type="common">Chinese soft-hair kiwi</name>
    <dbReference type="NCBI Taxonomy" id="1590841"/>
    <lineage>
        <taxon>Eukaryota</taxon>
        <taxon>Viridiplantae</taxon>
        <taxon>Streptophyta</taxon>
        <taxon>Embryophyta</taxon>
        <taxon>Tracheophyta</taxon>
        <taxon>Spermatophyta</taxon>
        <taxon>Magnoliopsida</taxon>
        <taxon>eudicotyledons</taxon>
        <taxon>Gunneridae</taxon>
        <taxon>Pentapetalae</taxon>
        <taxon>asterids</taxon>
        <taxon>Ericales</taxon>
        <taxon>Actinidiaceae</taxon>
        <taxon>Actinidia</taxon>
    </lineage>
</organism>
<keyword evidence="4" id="KW-0143">Chaperone</keyword>
<gene>
    <name evidence="8" type="ORF">CEY00_Acc22119</name>
</gene>
<evidence type="ECO:0000256" key="1">
    <source>
        <dbReference type="ARBA" id="ARBA00022737"/>
    </source>
</evidence>
<dbReference type="PANTHER" id="PTHR11638">
    <property type="entry name" value="ATP-DEPENDENT CLP PROTEASE"/>
    <property type="match status" value="1"/>
</dbReference>
<dbReference type="PROSITE" id="PS51903">
    <property type="entry name" value="CLP_R"/>
    <property type="match status" value="1"/>
</dbReference>
<dbReference type="InterPro" id="IPR041546">
    <property type="entry name" value="ClpA/ClpB_AAA_lid"/>
</dbReference>
<dbReference type="Pfam" id="PF17871">
    <property type="entry name" value="AAA_lid_9"/>
    <property type="match status" value="1"/>
</dbReference>
<proteinExistence type="predicted"/>
<dbReference type="InterPro" id="IPR018368">
    <property type="entry name" value="ClpA/B_CS1"/>
</dbReference>
<evidence type="ECO:0000259" key="7">
    <source>
        <dbReference type="PROSITE" id="PS51903"/>
    </source>
</evidence>
<dbReference type="Gene3D" id="3.40.50.300">
    <property type="entry name" value="P-loop containing nucleotide triphosphate hydrolases"/>
    <property type="match status" value="2"/>
</dbReference>
<evidence type="ECO:0000313" key="8">
    <source>
        <dbReference type="EMBL" id="PSR95984.1"/>
    </source>
</evidence>
<dbReference type="Gramene" id="PSR95984">
    <property type="protein sequence ID" value="PSR95984"/>
    <property type="gene ID" value="CEY00_Acc22119"/>
</dbReference>
<dbReference type="SUPFAM" id="SSF81923">
    <property type="entry name" value="Double Clp-N motif"/>
    <property type="match status" value="1"/>
</dbReference>
<keyword evidence="2" id="KW-0547">Nucleotide-binding</keyword>
<feature type="compositionally biased region" description="Basic and acidic residues" evidence="6">
    <location>
        <begin position="561"/>
        <end position="581"/>
    </location>
</feature>
<dbReference type="GO" id="GO:0034605">
    <property type="term" value="P:cellular response to heat"/>
    <property type="evidence" value="ECO:0007669"/>
    <property type="project" value="TreeGrafter"/>
</dbReference>
<feature type="region of interest" description="Disordered" evidence="6">
    <location>
        <begin position="561"/>
        <end position="597"/>
    </location>
</feature>
<accession>A0A2R6PSC2</accession>
<dbReference type="OrthoDB" id="10259832at2759"/>
<dbReference type="GO" id="GO:0005737">
    <property type="term" value="C:cytoplasm"/>
    <property type="evidence" value="ECO:0007669"/>
    <property type="project" value="TreeGrafter"/>
</dbReference>
<evidence type="ECO:0000256" key="6">
    <source>
        <dbReference type="SAM" id="MobiDB-lite"/>
    </source>
</evidence>
<keyword evidence="9" id="KW-1185">Reference proteome</keyword>
<sequence>MEASSSSRSSPLSVHARTEFIPNSFHRPRHRRVSAKFAASLCPSRRFSLSTTNSPPRSANSSSYFCISISPGRPLKSPSLSSSRKRIFISAVFERFTERSIKAVMFSQREAKALGNEMVLNQHLLLGLISESGGSDGFLGSGITIDVARDAVRSIWHNDESGDGDLGGYEASFVTDVPFSVSTKRVFEAAVEYSRTMGYNFIAPEHIAIGLFAVDDGSAGRVLKRLGANINHLAAQAVLRLQGELAKDGRERPTAPKRAHKLFPAEPSVARPSEKTREKSALARFCLDLTAYASDGLIDPVIGRETEVERMTQILCRRTKNNPILLGEAGVGKTAIAEGLAINIAQGNVPVFLSTKRIMALDIGLLIAGTKERGELEARVTTLIKEVKKSGNVILFIDEVHTVIGSGTAGRGRKSSGLDIANLLKPSLGRGELQCIASTTMDEFRKHFEKDKALARRFQPVMINEPSQEDAVRILLGVREKYEAHHKCKYTLEALNAAVELAARYIPDRLLPDKAIDLIDEAGSKACLEYFKRRKEQQTSILSKSPDDYWQEIRAAEAMHKEASKLGRDDGTSSIEDDSKLSDTSLSDTSNDGDEYA</sequence>
<evidence type="ECO:0000256" key="5">
    <source>
        <dbReference type="PROSITE-ProRule" id="PRU01251"/>
    </source>
</evidence>
<dbReference type="InterPro" id="IPR004176">
    <property type="entry name" value="Clp_R_N"/>
</dbReference>
<dbReference type="PANTHER" id="PTHR11638:SF185">
    <property type="entry name" value="ATP-DEPENDENT CLP PROTEASE ATP-BINDING SUBUNIT"/>
    <property type="match status" value="1"/>
</dbReference>
<keyword evidence="3" id="KW-0067">ATP-binding</keyword>
<dbReference type="InterPro" id="IPR003959">
    <property type="entry name" value="ATPase_AAA_core"/>
</dbReference>
<dbReference type="Gene3D" id="1.10.1780.10">
    <property type="entry name" value="Clp, N-terminal domain"/>
    <property type="match status" value="1"/>
</dbReference>
<evidence type="ECO:0000256" key="2">
    <source>
        <dbReference type="ARBA" id="ARBA00022741"/>
    </source>
</evidence>
<dbReference type="InterPro" id="IPR050130">
    <property type="entry name" value="ClpA_ClpB"/>
</dbReference>
<dbReference type="Pfam" id="PF02861">
    <property type="entry name" value="Clp_N"/>
    <property type="match status" value="1"/>
</dbReference>
<dbReference type="InParanoid" id="A0A2R6PSC2"/>
<evidence type="ECO:0000256" key="3">
    <source>
        <dbReference type="ARBA" id="ARBA00022840"/>
    </source>
</evidence>
<keyword evidence="1 5" id="KW-0677">Repeat</keyword>
<protein>
    <submittedName>
        <fullName evidence="8">Chaperone protein like</fullName>
    </submittedName>
</protein>